<evidence type="ECO:0000256" key="1">
    <source>
        <dbReference type="SAM" id="Phobius"/>
    </source>
</evidence>
<reference evidence="4 5" key="1">
    <citation type="submission" date="2020-04" db="EMBL/GenBank/DDBJ databases">
        <title>Molecular characterization of pseudomonads from Agaricus bisporus reveal novel blotch 2 pathogens in Western Europe.</title>
        <authorList>
            <person name="Taparia T."/>
            <person name="Krijger M."/>
            <person name="Haynes E."/>
            <person name="Elpinstone J.G."/>
            <person name="Noble R."/>
            <person name="Van Der Wolf J."/>
        </authorList>
    </citation>
    <scope>NUCLEOTIDE SEQUENCE [LARGE SCALE GENOMIC DNA]</scope>
    <source>
        <strain evidence="3 5">IPO3781</strain>
        <strain evidence="2 4">IPO3782</strain>
    </source>
</reference>
<name>A0A7Y8EIL4_9PSED</name>
<protein>
    <submittedName>
        <fullName evidence="2">Uncharacterized protein</fullName>
    </submittedName>
</protein>
<gene>
    <name evidence="2" type="ORF">HX822_20570</name>
    <name evidence="3" type="ORF">HX828_20775</name>
</gene>
<proteinExistence type="predicted"/>
<feature type="transmembrane region" description="Helical" evidence="1">
    <location>
        <begin position="43"/>
        <end position="61"/>
    </location>
</feature>
<evidence type="ECO:0000313" key="3">
    <source>
        <dbReference type="EMBL" id="NWE77996.1"/>
    </source>
</evidence>
<evidence type="ECO:0000313" key="5">
    <source>
        <dbReference type="Proteomes" id="UP000537188"/>
    </source>
</evidence>
<dbReference type="EMBL" id="JACARG010000043">
    <property type="protein sequence ID" value="NWE15340.1"/>
    <property type="molecule type" value="Genomic_DNA"/>
</dbReference>
<dbReference type="EMBL" id="JACARF010000025">
    <property type="protein sequence ID" value="NWE77996.1"/>
    <property type="molecule type" value="Genomic_DNA"/>
</dbReference>
<feature type="transmembrane region" description="Helical" evidence="1">
    <location>
        <begin position="12"/>
        <end position="31"/>
    </location>
</feature>
<dbReference type="Proteomes" id="UP000531950">
    <property type="component" value="Unassembled WGS sequence"/>
</dbReference>
<dbReference type="AlphaFoldDB" id="A0A7Y8EIL4"/>
<keyword evidence="1" id="KW-1133">Transmembrane helix</keyword>
<evidence type="ECO:0000313" key="2">
    <source>
        <dbReference type="EMBL" id="NWE15340.1"/>
    </source>
</evidence>
<comment type="caution">
    <text evidence="2">The sequence shown here is derived from an EMBL/GenBank/DDBJ whole genome shotgun (WGS) entry which is preliminary data.</text>
</comment>
<keyword evidence="1" id="KW-0812">Transmembrane</keyword>
<sequence>MRRPGKQPHLSKSWMIAVLIGVVFFGLEYGLRYKMEGTSDKAYSWLDLTLFLSAYLFFFCLKPIQAAIHRKLCRRAPRRERRKASS</sequence>
<dbReference type="Proteomes" id="UP000537188">
    <property type="component" value="Unassembled WGS sequence"/>
</dbReference>
<keyword evidence="1" id="KW-0472">Membrane</keyword>
<evidence type="ECO:0000313" key="4">
    <source>
        <dbReference type="Proteomes" id="UP000531950"/>
    </source>
</evidence>
<dbReference type="RefSeq" id="WP_177043915.1">
    <property type="nucleotide sequence ID" value="NZ_JACAOQ010000027.1"/>
</dbReference>
<accession>A0A7Y8EIL4</accession>
<organism evidence="2 4">
    <name type="scientific">Pseudomonas yamanorum</name>
    <dbReference type="NCBI Taxonomy" id="515393"/>
    <lineage>
        <taxon>Bacteria</taxon>
        <taxon>Pseudomonadati</taxon>
        <taxon>Pseudomonadota</taxon>
        <taxon>Gammaproteobacteria</taxon>
        <taxon>Pseudomonadales</taxon>
        <taxon>Pseudomonadaceae</taxon>
        <taxon>Pseudomonas</taxon>
    </lineage>
</organism>